<evidence type="ECO:0000256" key="12">
    <source>
        <dbReference type="RuleBase" id="RU000679"/>
    </source>
</evidence>
<evidence type="ECO:0000256" key="9">
    <source>
        <dbReference type="ARBA" id="ARBA00023136"/>
    </source>
</evidence>
<dbReference type="EMBL" id="CAJPEV010003143">
    <property type="protein sequence ID" value="CAG0899054.1"/>
    <property type="molecule type" value="Genomic_DNA"/>
</dbReference>
<keyword evidence="10 12" id="KW-0739">Sodium transport</keyword>
<evidence type="ECO:0000256" key="5">
    <source>
        <dbReference type="ARBA" id="ARBA00022692"/>
    </source>
</evidence>
<feature type="compositionally biased region" description="Basic and acidic residues" evidence="13">
    <location>
        <begin position="109"/>
        <end position="131"/>
    </location>
</feature>
<dbReference type="Proteomes" id="UP000677054">
    <property type="component" value="Unassembled WGS sequence"/>
</dbReference>
<evidence type="ECO:0000313" key="15">
    <source>
        <dbReference type="EMBL" id="CAD7250911.1"/>
    </source>
</evidence>
<feature type="transmembrane region" description="Helical" evidence="14">
    <location>
        <begin position="75"/>
        <end position="97"/>
    </location>
</feature>
<evidence type="ECO:0000256" key="7">
    <source>
        <dbReference type="ARBA" id="ARBA00023053"/>
    </source>
</evidence>
<comment type="similarity">
    <text evidence="2 12">Belongs to the amiloride-sensitive sodium channel (TC 1.A.6) family.</text>
</comment>
<dbReference type="PANTHER" id="PTHR11690:SF248">
    <property type="entry name" value="PICKPOCKET 17, ISOFORM A"/>
    <property type="match status" value="1"/>
</dbReference>
<gene>
    <name evidence="15" type="ORF">DSTB1V02_LOCUS10680</name>
</gene>
<evidence type="ECO:0000313" key="16">
    <source>
        <dbReference type="Proteomes" id="UP000677054"/>
    </source>
</evidence>
<evidence type="ECO:0000256" key="4">
    <source>
        <dbReference type="ARBA" id="ARBA00022461"/>
    </source>
</evidence>
<dbReference type="Pfam" id="PF00858">
    <property type="entry name" value="ASC"/>
    <property type="match status" value="1"/>
</dbReference>
<evidence type="ECO:0000256" key="14">
    <source>
        <dbReference type="SAM" id="Phobius"/>
    </source>
</evidence>
<keyword evidence="5 12" id="KW-0812">Transmembrane</keyword>
<keyword evidence="16" id="KW-1185">Reference proteome</keyword>
<dbReference type="AlphaFoldDB" id="A0A7R9AB38"/>
<sequence>MYRDALLGREAVALGLDDTLLALRSNEAKYLKVQEQLQKDMLKVEIFFRSLNIQVIQEQPKYDLNGLVSSLGGVFGIYLGMCAVMFIEVVEFLALLLCDIALHYLGRGPRDGEEQEENGRRPRSKQRDAGKRRAVSVSPMSDSVNRMASLYPVAPTLPLPVYYSDTEFSRIEK</sequence>
<dbReference type="EMBL" id="LR902660">
    <property type="protein sequence ID" value="CAD7250911.1"/>
    <property type="molecule type" value="Genomic_DNA"/>
</dbReference>
<keyword evidence="9 14" id="KW-0472">Membrane</keyword>
<name>A0A7R9AB38_9CRUS</name>
<dbReference type="OrthoDB" id="10064773at2759"/>
<keyword evidence="8 12" id="KW-0406">Ion transport</keyword>
<keyword evidence="11 12" id="KW-0407">Ion channel</keyword>
<dbReference type="GO" id="GO:0005886">
    <property type="term" value="C:plasma membrane"/>
    <property type="evidence" value="ECO:0007669"/>
    <property type="project" value="TreeGrafter"/>
</dbReference>
<feature type="region of interest" description="Disordered" evidence="13">
    <location>
        <begin position="109"/>
        <end position="142"/>
    </location>
</feature>
<evidence type="ECO:0000256" key="6">
    <source>
        <dbReference type="ARBA" id="ARBA00022989"/>
    </source>
</evidence>
<evidence type="ECO:0000256" key="2">
    <source>
        <dbReference type="ARBA" id="ARBA00007193"/>
    </source>
</evidence>
<keyword evidence="7" id="KW-0915">Sodium</keyword>
<evidence type="ECO:0000256" key="10">
    <source>
        <dbReference type="ARBA" id="ARBA00023201"/>
    </source>
</evidence>
<dbReference type="GO" id="GO:0015280">
    <property type="term" value="F:ligand-gated sodium channel activity"/>
    <property type="evidence" value="ECO:0007669"/>
    <property type="project" value="TreeGrafter"/>
</dbReference>
<protein>
    <submittedName>
        <fullName evidence="15">Uncharacterized protein</fullName>
    </submittedName>
</protein>
<evidence type="ECO:0000256" key="8">
    <source>
        <dbReference type="ARBA" id="ARBA00023065"/>
    </source>
</evidence>
<evidence type="ECO:0000256" key="3">
    <source>
        <dbReference type="ARBA" id="ARBA00022448"/>
    </source>
</evidence>
<reference evidence="15" key="1">
    <citation type="submission" date="2020-11" db="EMBL/GenBank/DDBJ databases">
        <authorList>
            <person name="Tran Van P."/>
        </authorList>
    </citation>
    <scope>NUCLEOTIDE SEQUENCE</scope>
</reference>
<keyword evidence="6 14" id="KW-1133">Transmembrane helix</keyword>
<dbReference type="Gene3D" id="1.10.287.770">
    <property type="entry name" value="YojJ-like"/>
    <property type="match status" value="1"/>
</dbReference>
<dbReference type="PRINTS" id="PR01078">
    <property type="entry name" value="AMINACHANNEL"/>
</dbReference>
<accession>A0A7R9AB38</accession>
<comment type="subcellular location">
    <subcellularLocation>
        <location evidence="1">Membrane</location>
        <topology evidence="1">Multi-pass membrane protein</topology>
    </subcellularLocation>
</comment>
<keyword evidence="4 12" id="KW-0894">Sodium channel</keyword>
<dbReference type="InterPro" id="IPR001873">
    <property type="entry name" value="ENaC"/>
</dbReference>
<keyword evidence="3 12" id="KW-0813">Transport</keyword>
<evidence type="ECO:0000256" key="1">
    <source>
        <dbReference type="ARBA" id="ARBA00004141"/>
    </source>
</evidence>
<proteinExistence type="inferred from homology"/>
<dbReference type="PANTHER" id="PTHR11690">
    <property type="entry name" value="AMILORIDE-SENSITIVE SODIUM CHANNEL-RELATED"/>
    <property type="match status" value="1"/>
</dbReference>
<evidence type="ECO:0000256" key="13">
    <source>
        <dbReference type="SAM" id="MobiDB-lite"/>
    </source>
</evidence>
<organism evidence="15">
    <name type="scientific">Darwinula stevensoni</name>
    <dbReference type="NCBI Taxonomy" id="69355"/>
    <lineage>
        <taxon>Eukaryota</taxon>
        <taxon>Metazoa</taxon>
        <taxon>Ecdysozoa</taxon>
        <taxon>Arthropoda</taxon>
        <taxon>Crustacea</taxon>
        <taxon>Oligostraca</taxon>
        <taxon>Ostracoda</taxon>
        <taxon>Podocopa</taxon>
        <taxon>Podocopida</taxon>
        <taxon>Darwinulocopina</taxon>
        <taxon>Darwinuloidea</taxon>
        <taxon>Darwinulidae</taxon>
        <taxon>Darwinula</taxon>
    </lineage>
</organism>
<evidence type="ECO:0000256" key="11">
    <source>
        <dbReference type="ARBA" id="ARBA00023303"/>
    </source>
</evidence>